<feature type="domain" description="C2" evidence="14">
    <location>
        <begin position="411"/>
        <end position="534"/>
    </location>
</feature>
<dbReference type="InterPro" id="IPR011992">
    <property type="entry name" value="EF-hand-dom_pair"/>
</dbReference>
<dbReference type="CDD" id="cd00030">
    <property type="entry name" value="C2"/>
    <property type="match status" value="1"/>
</dbReference>
<reference evidence="16" key="1">
    <citation type="submission" date="2020-11" db="EMBL/GenBank/DDBJ databases">
        <authorList>
            <consortium name="DOE Joint Genome Institute"/>
            <person name="Ahrendt S."/>
            <person name="Riley R."/>
            <person name="Andreopoulos W."/>
            <person name="Labutti K."/>
            <person name="Pangilinan J."/>
            <person name="Ruiz-Duenas F.J."/>
            <person name="Barrasa J.M."/>
            <person name="Sanchez-Garcia M."/>
            <person name="Camarero S."/>
            <person name="Miyauchi S."/>
            <person name="Serrano A."/>
            <person name="Linde D."/>
            <person name="Babiker R."/>
            <person name="Drula E."/>
            <person name="Ayuso-Fernandez I."/>
            <person name="Pacheco R."/>
            <person name="Padilla G."/>
            <person name="Ferreira P."/>
            <person name="Barriuso J."/>
            <person name="Kellner H."/>
            <person name="Castanera R."/>
            <person name="Alfaro M."/>
            <person name="Ramirez L."/>
            <person name="Pisabarro A.G."/>
            <person name="Kuo A."/>
            <person name="Tritt A."/>
            <person name="Lipzen A."/>
            <person name="He G."/>
            <person name="Yan M."/>
            <person name="Ng V."/>
            <person name="Cullen D."/>
            <person name="Martin F."/>
            <person name="Rosso M.-N."/>
            <person name="Henrissat B."/>
            <person name="Hibbett D."/>
            <person name="Martinez A.T."/>
            <person name="Grigoriev I.V."/>
        </authorList>
    </citation>
    <scope>NUCLEOTIDE SEQUENCE</scope>
    <source>
        <strain evidence="16">CBS 506.95</strain>
    </source>
</reference>
<dbReference type="SMART" id="SM00239">
    <property type="entry name" value="C2"/>
    <property type="match status" value="2"/>
</dbReference>
<evidence type="ECO:0000256" key="10">
    <source>
        <dbReference type="ARBA" id="ARBA00023264"/>
    </source>
</evidence>
<name>A0A9P6ESX4_9AGAR</name>
<dbReference type="GO" id="GO:0010008">
    <property type="term" value="C:endosome membrane"/>
    <property type="evidence" value="ECO:0007669"/>
    <property type="project" value="UniProtKB-SubCell"/>
</dbReference>
<dbReference type="NCBIfam" id="TIGR00163">
    <property type="entry name" value="PS_decarb"/>
    <property type="match status" value="1"/>
</dbReference>
<feature type="region of interest" description="Disordered" evidence="13">
    <location>
        <begin position="769"/>
        <end position="801"/>
    </location>
</feature>
<dbReference type="GO" id="GO:0005509">
    <property type="term" value="F:calcium ion binding"/>
    <property type="evidence" value="ECO:0007669"/>
    <property type="project" value="InterPro"/>
</dbReference>
<feature type="active site" description="Schiff-base intermediate with substrate; via pyruvic acid; for decarboxylase activity" evidence="12">
    <location>
        <position position="1144"/>
    </location>
</feature>
<feature type="active site" description="Charge relay system; for autoendoproteolytic cleavage activity" evidence="12">
    <location>
        <position position="1057"/>
    </location>
</feature>
<keyword evidence="10 12" id="KW-1208">Phospholipid metabolism</keyword>
<organism evidence="16 17">
    <name type="scientific">Crepidotus variabilis</name>
    <dbReference type="NCBI Taxonomy" id="179855"/>
    <lineage>
        <taxon>Eukaryota</taxon>
        <taxon>Fungi</taxon>
        <taxon>Dikarya</taxon>
        <taxon>Basidiomycota</taxon>
        <taxon>Agaricomycotina</taxon>
        <taxon>Agaricomycetes</taxon>
        <taxon>Agaricomycetidae</taxon>
        <taxon>Agaricales</taxon>
        <taxon>Agaricineae</taxon>
        <taxon>Crepidotaceae</taxon>
        <taxon>Crepidotus</taxon>
    </lineage>
</organism>
<keyword evidence="6 12" id="KW-0472">Membrane</keyword>
<evidence type="ECO:0000256" key="9">
    <source>
        <dbReference type="ARBA" id="ARBA00023239"/>
    </source>
</evidence>
<keyword evidence="12" id="KW-0967">Endosome</keyword>
<evidence type="ECO:0000256" key="1">
    <source>
        <dbReference type="ARBA" id="ARBA00005189"/>
    </source>
</evidence>
<sequence>MSSEQQPATKGAKLKNALKSAARIPRIPNIKAGKGSGRNEYAPKQGELPVVIFRIQVLGCMSLLAKDRGGTSDPFVVVTILNQRKQTPVSKKTLNPVYTAKDATFDFPIYLSLADRLGVVEFVVWDKDMLGKDYLGEVSLPLEDWFTSRANKKETIYGFDQPENDTISLNLSSTRANTTSTGSIQIKIGFAPTPNSNNLMDFDEIYSELVKRSRPSLVSAPPTEGVGTVRSSQGGRNDYEDDGGLSSDSEDEDEDEEFVDASDTSLPTTVTTPQLSDLQIPQTSTPDSYPSSGQLKPPELTVEPTTPETPTADQPTPLPGPETTPKPGQSFVAPTPTSTGGKFNPKNFVRKLSGLTSSSSASHPDSVGAPATKRSASRERKVFGRSKSSGTSTTLGESSTPVTPTSPMALGAGKRTKSDYEFKGGNDILGIVMLEVQGADDLPRLANMMRTGWDMDPFVVISFGKKVFRTRVIRHSRNPTWDEKMLFHVRRYEKAFKIQFTILDWDKLSSNDLIGEAHLDMKQLLDNVPTPDPTTGLYPPSDEDGEEKHMQDFSLKLSTQKTMPWESNHEPTIRFKAKYQPYDALRQRFWRQYLRQYDTDDTGAMSHIELTSMLDSLGSTLTHSTINSFFSRFGKNPREDEITIEQAVQCLETELGRPDSEKKRINVADSQETSVSATPILMTSGQHGEEIQLDNLDFSGPSHVDTKGSNTTDQLKPVPPPPYPTEGMQQPLADVAASDDALYSSSSEAEIDSASTTLLEPAVAAKAKSRKPRFAVRGRKKNSVVKPSKEGSDSSGNASDDSFERVINVKNCPLCHRPRMNDKAEVDIITHLAVCASQDWNKVDRIMVGNFVTASQAQRKWYTKIVGKISSGNYKLGANSANIIVQNRMTGQLEEEKMQVYVRLGIRLLYKGASSRMEGARARGLLKSLSIKQGLKYDDPESAKDIPAFIVFHNLDRSEILDPLESFKTFNQFFYRKLKADARPVEEPDNSNRIVSGADCRLMAFETVSEATRLWIKGREFTVARLLGEAYKTEAEKYNGGALCIFRLAPQDYHRFHSPVDGVIGPMTYIAGEYYTVNPQAIRTALDVYGENARKIVPIDTPQFGRVFAVCIGAMMVGSIQTTLNEGDAVKRGQEFGYFAFGGSTIVVIFEKGKVEWDEDLLINGQASLETLVRVGMGIGRRRTN</sequence>
<feature type="chain" id="PRO_5040553417" description="Phosphatidylserine decarboxylase 2 beta chain" evidence="12">
    <location>
        <begin position="1"/>
        <end position="1143"/>
    </location>
</feature>
<gene>
    <name evidence="12" type="primary">PSD2</name>
    <name evidence="16" type="ORF">CPB83DRAFT_845048</name>
</gene>
<dbReference type="InterPro" id="IPR018247">
    <property type="entry name" value="EF_Hand_1_Ca_BS"/>
</dbReference>
<keyword evidence="8 12" id="KW-0594">Phospholipid biosynthesis</keyword>
<dbReference type="SUPFAM" id="SSF47473">
    <property type="entry name" value="EF-hand"/>
    <property type="match status" value="1"/>
</dbReference>
<keyword evidence="4" id="KW-0106">Calcium</keyword>
<comment type="pathway">
    <text evidence="1">Lipid metabolism.</text>
</comment>
<dbReference type="Gene3D" id="2.60.40.150">
    <property type="entry name" value="C2 domain"/>
    <property type="match status" value="2"/>
</dbReference>
<keyword evidence="11 12" id="KW-0670">Pyruvate</keyword>
<protein>
    <recommendedName>
        <fullName evidence="12">Phosphatidylserine decarboxylase proenzyme 2</fullName>
        <ecNumber evidence="12">4.1.1.65</ecNumber>
    </recommendedName>
    <component>
        <recommendedName>
            <fullName evidence="12">Phosphatidylserine decarboxylase 2 beta chain</fullName>
        </recommendedName>
    </component>
    <component>
        <recommendedName>
            <fullName evidence="12">Phosphatidylserine decarboxylase 2 alpha chain</fullName>
        </recommendedName>
    </component>
</protein>
<feature type="compositionally biased region" description="Polar residues" evidence="13">
    <location>
        <begin position="264"/>
        <end position="294"/>
    </location>
</feature>
<dbReference type="SUPFAM" id="SSF49562">
    <property type="entry name" value="C2 domain (Calcium/lipid-binding domain, CaLB)"/>
    <property type="match status" value="2"/>
</dbReference>
<evidence type="ECO:0000256" key="7">
    <source>
        <dbReference type="ARBA" id="ARBA00023145"/>
    </source>
</evidence>
<dbReference type="EC" id="4.1.1.65" evidence="12"/>
<dbReference type="Proteomes" id="UP000807306">
    <property type="component" value="Unassembled WGS sequence"/>
</dbReference>
<keyword evidence="2 12" id="KW-0444">Lipid biosynthesis</keyword>
<comment type="pathway">
    <text evidence="12">Phospholipid metabolism; phosphatidylethanolamine biosynthesis; phosphatidylethanolamine from CDP-diacylglycerol: step 2/2.</text>
</comment>
<dbReference type="InterPro" id="IPR000008">
    <property type="entry name" value="C2_dom"/>
</dbReference>
<comment type="PTM">
    <text evidence="12">Is synthesized initially as an inactive proenzyme. Formation of the active enzyme involves a self-maturation process in which the active site pyruvoyl group is generated from an internal serine residue via an autocatalytic post-translational modification. Two non-identical subunits are generated from the proenzyme in this reaction, and the pyruvate is formed at the N-terminus of the alpha chain, which is derived from the carboxyl end of the proenzyme. The autoendoproteolytic cleavage occurs by a canonical serine protease mechanism, in which the side chain hydroxyl group of the serine supplies its oxygen atom to form the C-terminus of the beta chain, while the remainder of the serine residue undergoes an oxidative deamination to produce ammonia and the pyruvoyl prosthetic group on the alpha chain. During this reaction, the Ser that is part of the protease active site of the proenzyme becomes the pyruvoyl prosthetic group, which constitutes an essential element of the active site of the mature decarboxylase.</text>
</comment>
<dbReference type="InterPro" id="IPR033177">
    <property type="entry name" value="PSD-B"/>
</dbReference>
<dbReference type="CDD" id="cd04039">
    <property type="entry name" value="C2_PSD"/>
    <property type="match status" value="1"/>
</dbReference>
<dbReference type="InterPro" id="IPR033179">
    <property type="entry name" value="PSD_type2_pro"/>
</dbReference>
<feature type="domain" description="EF-hand" evidence="15">
    <location>
        <begin position="585"/>
        <end position="620"/>
    </location>
</feature>
<dbReference type="HAMAP" id="MF_00663">
    <property type="entry name" value="PS_decarb_PSD_B_type2"/>
    <property type="match status" value="1"/>
</dbReference>
<dbReference type="EMBL" id="MU157827">
    <property type="protein sequence ID" value="KAF9534069.1"/>
    <property type="molecule type" value="Genomic_DNA"/>
</dbReference>
<feature type="modified residue" description="Pyruvic acid (Ser); by autocatalysis" evidence="12">
    <location>
        <position position="1144"/>
    </location>
</feature>
<dbReference type="GO" id="GO:0016540">
    <property type="term" value="P:protein autoprocessing"/>
    <property type="evidence" value="ECO:0007669"/>
    <property type="project" value="UniProtKB-UniRule"/>
</dbReference>
<evidence type="ECO:0000256" key="6">
    <source>
        <dbReference type="ARBA" id="ARBA00023136"/>
    </source>
</evidence>
<feature type="compositionally biased region" description="Acidic residues" evidence="13">
    <location>
        <begin position="239"/>
        <end position="260"/>
    </location>
</feature>
<proteinExistence type="inferred from homology"/>
<feature type="region of interest" description="Disordered" evidence="13">
    <location>
        <begin position="213"/>
        <end position="417"/>
    </location>
</feature>
<evidence type="ECO:0000256" key="3">
    <source>
        <dbReference type="ARBA" id="ARBA00022793"/>
    </source>
</evidence>
<evidence type="ECO:0000256" key="12">
    <source>
        <dbReference type="HAMAP-Rule" id="MF_03209"/>
    </source>
</evidence>
<dbReference type="PANTHER" id="PTHR10067:SF17">
    <property type="entry name" value="PHOSPHATIDYLSERINE DECARBOXYLASE PROENZYME 2"/>
    <property type="match status" value="1"/>
</dbReference>
<feature type="domain" description="C2" evidence="14">
    <location>
        <begin position="31"/>
        <end position="157"/>
    </location>
</feature>
<dbReference type="PROSITE" id="PS00018">
    <property type="entry name" value="EF_HAND_1"/>
    <property type="match status" value="1"/>
</dbReference>
<dbReference type="PANTHER" id="PTHR10067">
    <property type="entry name" value="PHOSPHATIDYLSERINE DECARBOXYLASE"/>
    <property type="match status" value="1"/>
</dbReference>
<dbReference type="OrthoDB" id="67700at2759"/>
<dbReference type="AlphaFoldDB" id="A0A9P6ESX4"/>
<evidence type="ECO:0000259" key="15">
    <source>
        <dbReference type="PROSITE" id="PS50222"/>
    </source>
</evidence>
<dbReference type="InterPro" id="IPR003817">
    <property type="entry name" value="PS_Dcarbxylase"/>
</dbReference>
<dbReference type="GO" id="GO:0005795">
    <property type="term" value="C:Golgi stack"/>
    <property type="evidence" value="ECO:0007669"/>
    <property type="project" value="UniProtKB-UniRule"/>
</dbReference>
<dbReference type="GO" id="GO:0006646">
    <property type="term" value="P:phosphatidylethanolamine biosynthetic process"/>
    <property type="evidence" value="ECO:0007669"/>
    <property type="project" value="UniProtKB-UniRule"/>
</dbReference>
<comment type="cofactor">
    <cofactor evidence="12">
        <name>pyruvate</name>
        <dbReference type="ChEBI" id="CHEBI:15361"/>
    </cofactor>
    <text evidence="12">Binds 1 pyruvoyl group covalently per subunit.</text>
</comment>
<evidence type="ECO:0000259" key="14">
    <source>
        <dbReference type="PROSITE" id="PS50004"/>
    </source>
</evidence>
<keyword evidence="17" id="KW-1185">Reference proteome</keyword>
<keyword evidence="5 12" id="KW-0443">Lipid metabolism</keyword>
<feature type="compositionally biased region" description="Low complexity" evidence="13">
    <location>
        <begin position="297"/>
        <end position="315"/>
    </location>
</feature>
<feature type="chain" id="PRO_5040553418" description="Phosphatidylserine decarboxylase 2 alpha chain" evidence="12">
    <location>
        <begin position="1144"/>
        <end position="1185"/>
    </location>
</feature>
<keyword evidence="7 12" id="KW-0865">Zymogen</keyword>
<evidence type="ECO:0000256" key="2">
    <source>
        <dbReference type="ARBA" id="ARBA00022516"/>
    </source>
</evidence>
<dbReference type="PROSITE" id="PS50222">
    <property type="entry name" value="EF_HAND_2"/>
    <property type="match status" value="1"/>
</dbReference>
<feature type="active site" description="Charge relay system; for autoendoproteolytic cleavage activity" evidence="12">
    <location>
        <position position="1144"/>
    </location>
</feature>
<dbReference type="InterPro" id="IPR035892">
    <property type="entry name" value="C2_domain_sf"/>
</dbReference>
<keyword evidence="12" id="KW-0333">Golgi apparatus</keyword>
<comment type="caution">
    <text evidence="16">The sequence shown here is derived from an EMBL/GenBank/DDBJ whole genome shotgun (WGS) entry which is preliminary data.</text>
</comment>
<feature type="compositionally biased region" description="Basic residues" evidence="13">
    <location>
        <begin position="769"/>
        <end position="783"/>
    </location>
</feature>
<dbReference type="Pfam" id="PF00168">
    <property type="entry name" value="C2"/>
    <property type="match status" value="2"/>
</dbReference>
<evidence type="ECO:0000313" key="16">
    <source>
        <dbReference type="EMBL" id="KAF9534069.1"/>
    </source>
</evidence>
<dbReference type="GO" id="GO:0004609">
    <property type="term" value="F:phosphatidylserine decarboxylase activity"/>
    <property type="evidence" value="ECO:0007669"/>
    <property type="project" value="UniProtKB-UniRule"/>
</dbReference>
<comment type="subunit">
    <text evidence="12">Heterodimer of a large membrane-associated beta subunit and a small pyruvoyl-containing alpha subunit.</text>
</comment>
<keyword evidence="3 12" id="KW-0210">Decarboxylase</keyword>
<dbReference type="PROSITE" id="PS50004">
    <property type="entry name" value="C2"/>
    <property type="match status" value="2"/>
</dbReference>
<comment type="similarity">
    <text evidence="12">Belongs to the phosphatidylserine decarboxylase family. PSD-B subfamily. Eukaryotic type II sub-subfamily.</text>
</comment>
<comment type="function">
    <text evidence="12">Catalyzes the formation of phosphatidylethanolamine (PtdEtn) from phosphatidylserine (PtdSer). Plays a central role in phospholipid metabolism and in the interorganelle trafficking of phosphatidylserine.</text>
</comment>
<feature type="site" description="Cleavage (non-hydrolytic); by autocatalysis" evidence="12">
    <location>
        <begin position="1143"/>
        <end position="1144"/>
    </location>
</feature>
<evidence type="ECO:0000256" key="4">
    <source>
        <dbReference type="ARBA" id="ARBA00022837"/>
    </source>
</evidence>
<evidence type="ECO:0000256" key="11">
    <source>
        <dbReference type="ARBA" id="ARBA00023317"/>
    </source>
</evidence>
<dbReference type="Gene3D" id="1.10.238.10">
    <property type="entry name" value="EF-hand"/>
    <property type="match status" value="1"/>
</dbReference>
<feature type="region of interest" description="Disordered" evidence="13">
    <location>
        <begin position="695"/>
        <end position="729"/>
    </location>
</feature>
<accession>A0A9P6ESX4</accession>
<evidence type="ECO:0000256" key="8">
    <source>
        <dbReference type="ARBA" id="ARBA00023209"/>
    </source>
</evidence>
<evidence type="ECO:0000313" key="17">
    <source>
        <dbReference type="Proteomes" id="UP000807306"/>
    </source>
</evidence>
<evidence type="ECO:0000256" key="13">
    <source>
        <dbReference type="SAM" id="MobiDB-lite"/>
    </source>
</evidence>
<feature type="compositionally biased region" description="Low complexity" evidence="13">
    <location>
        <begin position="385"/>
        <end position="400"/>
    </location>
</feature>
<keyword evidence="9 12" id="KW-0456">Lyase</keyword>
<dbReference type="Pfam" id="PF02666">
    <property type="entry name" value="PS_Dcarbxylase"/>
    <property type="match status" value="1"/>
</dbReference>
<evidence type="ECO:0000256" key="5">
    <source>
        <dbReference type="ARBA" id="ARBA00023098"/>
    </source>
</evidence>
<dbReference type="InterPro" id="IPR002048">
    <property type="entry name" value="EF_hand_dom"/>
</dbReference>
<dbReference type="GO" id="GO:0000139">
    <property type="term" value="C:Golgi membrane"/>
    <property type="evidence" value="ECO:0007669"/>
    <property type="project" value="UniProtKB-SubCell"/>
</dbReference>
<comment type="catalytic activity">
    <reaction evidence="12">
        <text>a 1,2-diacyl-sn-glycero-3-phospho-L-serine + H(+) = a 1,2-diacyl-sn-glycero-3-phosphoethanolamine + CO2</text>
        <dbReference type="Rhea" id="RHEA:20828"/>
        <dbReference type="ChEBI" id="CHEBI:15378"/>
        <dbReference type="ChEBI" id="CHEBI:16526"/>
        <dbReference type="ChEBI" id="CHEBI:57262"/>
        <dbReference type="ChEBI" id="CHEBI:64612"/>
        <dbReference type="EC" id="4.1.1.65"/>
    </reaction>
</comment>
<feature type="active site" description="Charge relay system; for autoendoproteolytic cleavage activity" evidence="12">
    <location>
        <position position="999"/>
    </location>
</feature>
<comment type="subcellular location">
    <subcellularLocation>
        <location evidence="12">Golgi apparatus membrane</location>
        <topology evidence="12">Peripheral membrane protein</topology>
        <orientation evidence="12">Cytoplasmic side</orientation>
    </subcellularLocation>
    <subcellularLocation>
        <location evidence="12">Endosome membrane</location>
        <topology evidence="12">Peripheral membrane protein</topology>
        <orientation evidence="12">Cytoplasmic side</orientation>
    </subcellularLocation>
</comment>
<comment type="domain">
    <text evidence="12">The C2 domains have an essential, but non-catalytic function. They may facilitate interactions with other proteins and are required for lipid transport function.</text>
</comment>